<comment type="function">
    <text evidence="5">Toxic component of a toxin-antitoxin (TA) system. An RNase.</text>
</comment>
<dbReference type="PANTHER" id="PTHR42188:SF1">
    <property type="entry name" value="23S RRNA-SPECIFIC ENDONUCLEASE VAPC20"/>
    <property type="match status" value="1"/>
</dbReference>
<protein>
    <recommendedName>
        <fullName evidence="5">Ribonuclease VapC</fullName>
        <shortName evidence="5">RNase VapC</shortName>
        <ecNumber evidence="5">3.1.-.-</ecNumber>
    </recommendedName>
    <alternativeName>
        <fullName evidence="5">Toxin VapC</fullName>
    </alternativeName>
</protein>
<dbReference type="HAMAP" id="MF_00265">
    <property type="entry name" value="VapC_Nob1"/>
    <property type="match status" value="1"/>
</dbReference>
<reference evidence="7 8" key="1">
    <citation type="submission" date="2020-08" db="EMBL/GenBank/DDBJ databases">
        <title>Bridging the membrane lipid divide: bacteria of the FCB group superphylum have the potential to synthesize archaeal ether lipids.</title>
        <authorList>
            <person name="Villanueva L."/>
            <person name="Von Meijenfeldt F.A.B."/>
            <person name="Westbye A.B."/>
            <person name="Yadav S."/>
            <person name="Hopmans E.C."/>
            <person name="Dutilh B.E."/>
            <person name="Sinninghe Damste J.S."/>
        </authorList>
    </citation>
    <scope>NUCLEOTIDE SEQUENCE [LARGE SCALE GENOMIC DNA]</scope>
    <source>
        <strain evidence="7">NIOZ-UU30</strain>
    </source>
</reference>
<keyword evidence="5" id="KW-0460">Magnesium</keyword>
<dbReference type="GO" id="GO:0016787">
    <property type="term" value="F:hydrolase activity"/>
    <property type="evidence" value="ECO:0007669"/>
    <property type="project" value="UniProtKB-KW"/>
</dbReference>
<dbReference type="Gene3D" id="3.40.50.1010">
    <property type="entry name" value="5'-nuclease"/>
    <property type="match status" value="1"/>
</dbReference>
<evidence type="ECO:0000313" key="7">
    <source>
        <dbReference type="EMBL" id="MBC8359812.1"/>
    </source>
</evidence>
<dbReference type="GO" id="GO:0016075">
    <property type="term" value="P:rRNA catabolic process"/>
    <property type="evidence" value="ECO:0007669"/>
    <property type="project" value="TreeGrafter"/>
</dbReference>
<dbReference type="GO" id="GO:0004521">
    <property type="term" value="F:RNA endonuclease activity"/>
    <property type="evidence" value="ECO:0007669"/>
    <property type="project" value="InterPro"/>
</dbReference>
<keyword evidence="3 5" id="KW-0479">Metal-binding</keyword>
<keyword evidence="2 5" id="KW-0540">Nuclease</keyword>
<comment type="caution">
    <text evidence="7">The sequence shown here is derived from an EMBL/GenBank/DDBJ whole genome shotgun (WGS) entry which is preliminary data.</text>
</comment>
<dbReference type="AlphaFoldDB" id="A0A8J6THI4"/>
<gene>
    <name evidence="5" type="primary">vapC</name>
    <name evidence="7" type="ORF">H8E23_00230</name>
</gene>
<comment type="similarity">
    <text evidence="5">Belongs to the PINc/VapC protein family.</text>
</comment>
<feature type="domain" description="PIN" evidence="6">
    <location>
        <begin position="2"/>
        <end position="126"/>
    </location>
</feature>
<evidence type="ECO:0000259" key="6">
    <source>
        <dbReference type="Pfam" id="PF01850"/>
    </source>
</evidence>
<dbReference type="SUPFAM" id="SSF88723">
    <property type="entry name" value="PIN domain-like"/>
    <property type="match status" value="1"/>
</dbReference>
<feature type="binding site" evidence="5">
    <location>
        <position position="99"/>
    </location>
    <ligand>
        <name>Mg(2+)</name>
        <dbReference type="ChEBI" id="CHEBI:18420"/>
    </ligand>
</feature>
<accession>A0A8J6THI4</accession>
<evidence type="ECO:0000313" key="8">
    <source>
        <dbReference type="Proteomes" id="UP000603434"/>
    </source>
</evidence>
<dbReference type="InterPro" id="IPR029060">
    <property type="entry name" value="PIN-like_dom_sf"/>
</dbReference>
<dbReference type="EC" id="3.1.-.-" evidence="5"/>
<evidence type="ECO:0000256" key="5">
    <source>
        <dbReference type="HAMAP-Rule" id="MF_00265"/>
    </source>
</evidence>
<evidence type="ECO:0000256" key="3">
    <source>
        <dbReference type="ARBA" id="ARBA00022723"/>
    </source>
</evidence>
<dbReference type="InterPro" id="IPR022907">
    <property type="entry name" value="VapC_family"/>
</dbReference>
<feature type="binding site" evidence="5">
    <location>
        <position position="5"/>
    </location>
    <ligand>
        <name>Mg(2+)</name>
        <dbReference type="ChEBI" id="CHEBI:18420"/>
    </ligand>
</feature>
<dbReference type="InterPro" id="IPR002716">
    <property type="entry name" value="PIN_dom"/>
</dbReference>
<keyword evidence="5" id="KW-0800">Toxin</keyword>
<proteinExistence type="inferred from homology"/>
<dbReference type="PANTHER" id="PTHR42188">
    <property type="entry name" value="23S RRNA-SPECIFIC ENDONUCLEASE VAPC20"/>
    <property type="match status" value="1"/>
</dbReference>
<comment type="cofactor">
    <cofactor evidence="5">
        <name>Mg(2+)</name>
        <dbReference type="ChEBI" id="CHEBI:18420"/>
    </cofactor>
</comment>
<dbReference type="EMBL" id="JACNJH010000014">
    <property type="protein sequence ID" value="MBC8359812.1"/>
    <property type="molecule type" value="Genomic_DNA"/>
</dbReference>
<evidence type="ECO:0000256" key="1">
    <source>
        <dbReference type="ARBA" id="ARBA00022649"/>
    </source>
</evidence>
<evidence type="ECO:0000256" key="4">
    <source>
        <dbReference type="ARBA" id="ARBA00022801"/>
    </source>
</evidence>
<evidence type="ECO:0000256" key="2">
    <source>
        <dbReference type="ARBA" id="ARBA00022722"/>
    </source>
</evidence>
<name>A0A8J6THI4_9BACT</name>
<dbReference type="InterPro" id="IPR039018">
    <property type="entry name" value="VapC20-like"/>
</dbReference>
<organism evidence="7 8">
    <name type="scientific">Candidatus Desulfatibia profunda</name>
    <dbReference type="NCBI Taxonomy" id="2841695"/>
    <lineage>
        <taxon>Bacteria</taxon>
        <taxon>Pseudomonadati</taxon>
        <taxon>Thermodesulfobacteriota</taxon>
        <taxon>Desulfobacteria</taxon>
        <taxon>Desulfobacterales</taxon>
        <taxon>Desulfobacterales incertae sedis</taxon>
        <taxon>Candidatus Desulfatibia</taxon>
    </lineage>
</organism>
<keyword evidence="4 5" id="KW-0378">Hydrolase</keyword>
<dbReference type="GO" id="GO:0000287">
    <property type="term" value="F:magnesium ion binding"/>
    <property type="evidence" value="ECO:0007669"/>
    <property type="project" value="UniProtKB-UniRule"/>
</dbReference>
<keyword evidence="1 5" id="KW-1277">Toxin-antitoxin system</keyword>
<dbReference type="Pfam" id="PF01850">
    <property type="entry name" value="PIN"/>
    <property type="match status" value="1"/>
</dbReference>
<dbReference type="Proteomes" id="UP000603434">
    <property type="component" value="Unassembled WGS sequence"/>
</dbReference>
<dbReference type="GO" id="GO:0090729">
    <property type="term" value="F:toxin activity"/>
    <property type="evidence" value="ECO:0007669"/>
    <property type="project" value="UniProtKB-KW"/>
</dbReference>
<sequence>MIFLDSGYLIALIRKRDRCHAVALEAAELYPGPFLTTDLILVELANSLSKPPYRKTVVTVIEKIQADNDTTVVPFASEGMSKAFSLFKRRGDKTWGIVDCFSFVVMKEKRIKQVLTFDDHFRQAGFDTPLLG</sequence>